<reference evidence="1" key="1">
    <citation type="submission" date="2020-08" db="EMBL/GenBank/DDBJ databases">
        <title>Multicomponent nature underlies the extraordinary mechanical properties of spider dragline silk.</title>
        <authorList>
            <person name="Kono N."/>
            <person name="Nakamura H."/>
            <person name="Mori M."/>
            <person name="Yoshida Y."/>
            <person name="Ohtoshi R."/>
            <person name="Malay A.D."/>
            <person name="Moran D.A.P."/>
            <person name="Tomita M."/>
            <person name="Numata K."/>
            <person name="Arakawa K."/>
        </authorList>
    </citation>
    <scope>NUCLEOTIDE SEQUENCE</scope>
</reference>
<comment type="caution">
    <text evidence="1">The sequence shown here is derived from an EMBL/GenBank/DDBJ whole genome shotgun (WGS) entry which is preliminary data.</text>
</comment>
<dbReference type="OrthoDB" id="10418556at2759"/>
<name>A0A8X6QDM5_NEPPI</name>
<gene>
    <name evidence="1" type="ORF">NPIL_54891</name>
</gene>
<keyword evidence="2" id="KW-1185">Reference proteome</keyword>
<protein>
    <submittedName>
        <fullName evidence="1">Uncharacterized protein</fullName>
    </submittedName>
</protein>
<organism evidence="1 2">
    <name type="scientific">Nephila pilipes</name>
    <name type="common">Giant wood spider</name>
    <name type="synonym">Nephila maculata</name>
    <dbReference type="NCBI Taxonomy" id="299642"/>
    <lineage>
        <taxon>Eukaryota</taxon>
        <taxon>Metazoa</taxon>
        <taxon>Ecdysozoa</taxon>
        <taxon>Arthropoda</taxon>
        <taxon>Chelicerata</taxon>
        <taxon>Arachnida</taxon>
        <taxon>Araneae</taxon>
        <taxon>Araneomorphae</taxon>
        <taxon>Entelegynae</taxon>
        <taxon>Araneoidea</taxon>
        <taxon>Nephilidae</taxon>
        <taxon>Nephila</taxon>
    </lineage>
</organism>
<dbReference type="EMBL" id="BMAW01125552">
    <property type="protein sequence ID" value="GFU12863.1"/>
    <property type="molecule type" value="Genomic_DNA"/>
</dbReference>
<accession>A0A8X6QDM5</accession>
<proteinExistence type="predicted"/>
<sequence length="158" mass="17548">MDFLRSCLISSSSIWQYLVVQDHSSIQFFIHIGPAHHLVFTKMGCFTAPTWQVSRILFSTNIFSKERETMLSNYRNACNLSCGREGIPPLSKFGTFFFAIKAFSLRDSEIEPLTWPGCVRIGSVSEADGAIGGGIPARFVASAVGWIHRGPWAPFTVL</sequence>
<evidence type="ECO:0000313" key="2">
    <source>
        <dbReference type="Proteomes" id="UP000887013"/>
    </source>
</evidence>
<evidence type="ECO:0000313" key="1">
    <source>
        <dbReference type="EMBL" id="GFU12863.1"/>
    </source>
</evidence>
<dbReference type="Proteomes" id="UP000887013">
    <property type="component" value="Unassembled WGS sequence"/>
</dbReference>
<dbReference type="AlphaFoldDB" id="A0A8X6QDM5"/>